<comment type="catalytic activity">
    <reaction evidence="11">
        <text>L-threonyl-[protein] + ATP = O-phospho-L-threonyl-[protein] + ADP + H(+)</text>
        <dbReference type="Rhea" id="RHEA:46608"/>
        <dbReference type="Rhea" id="RHEA-COMP:11060"/>
        <dbReference type="Rhea" id="RHEA-COMP:11605"/>
        <dbReference type="ChEBI" id="CHEBI:15378"/>
        <dbReference type="ChEBI" id="CHEBI:30013"/>
        <dbReference type="ChEBI" id="CHEBI:30616"/>
        <dbReference type="ChEBI" id="CHEBI:61977"/>
        <dbReference type="ChEBI" id="CHEBI:456216"/>
        <dbReference type="EC" id="2.7.12.1"/>
    </reaction>
</comment>
<comment type="similarity">
    <text evidence="2">Belongs to the protein kinase superfamily. CMGC Ser/Thr protein kinase family. MNB/DYRK subfamily.</text>
</comment>
<evidence type="ECO:0000256" key="9">
    <source>
        <dbReference type="ARBA" id="ARBA00022840"/>
    </source>
</evidence>
<evidence type="ECO:0000256" key="5">
    <source>
        <dbReference type="ARBA" id="ARBA00022553"/>
    </source>
</evidence>
<feature type="binding site" evidence="17">
    <location>
        <position position="550"/>
    </location>
    <ligand>
        <name>ATP</name>
        <dbReference type="ChEBI" id="CHEBI:30616"/>
    </ligand>
</feature>
<dbReference type="InterPro" id="IPR000719">
    <property type="entry name" value="Prot_kinase_dom"/>
</dbReference>
<evidence type="ECO:0000256" key="4">
    <source>
        <dbReference type="ARBA" id="ARBA00022527"/>
    </source>
</evidence>
<keyword evidence="7 17" id="KW-0547">Nucleotide-binding</keyword>
<dbReference type="FunFam" id="1.10.510.10:FF:000112">
    <property type="entry name" value="Putative dual specificity tyrosine-phosphorylation-regulated kinase 2"/>
    <property type="match status" value="1"/>
</dbReference>
<comment type="function">
    <text evidence="13">Required for oocyte-to-zygote transition in which it phosphorylates oocyte proteins, including mei-1, oma-1, oma-2, mex-5, and mex-6, modifying their activity and/or stability following meiosis. Through phosphorylation of P granule components including meg-1, promotes the disassembly of zygotic P granules in the anterior cytoplasm during zygote polarization, and thus plays a role in P granule distribution and segregation in early stage embryos following meiosis. Functions in both spindle positioning and in the posterior localization of cytoplasmic determinants, including pie-1, pos-1, and pgl-1, in early embryos. Involved in the asymmetric distribution of plk-1 at the 2-cell embryonic stage.</text>
</comment>
<dbReference type="PANTHER" id="PTHR24058:SF112">
    <property type="entry name" value="DUAL SPECIFICITY TYROSINE-PHOSPHORYLATION-REGULATED KINASE 3 HOMOLOG-RELATED"/>
    <property type="match status" value="1"/>
</dbReference>
<evidence type="ECO:0000259" key="19">
    <source>
        <dbReference type="PROSITE" id="PS50011"/>
    </source>
</evidence>
<evidence type="ECO:0000313" key="21">
    <source>
        <dbReference type="Proteomes" id="UP001620645"/>
    </source>
</evidence>
<dbReference type="Gene3D" id="3.30.10.30">
    <property type="entry name" value="DYRK"/>
    <property type="match status" value="1"/>
</dbReference>
<dbReference type="SUPFAM" id="SSF56112">
    <property type="entry name" value="Protein kinase-like (PK-like)"/>
    <property type="match status" value="1"/>
</dbReference>
<dbReference type="GO" id="GO:0004674">
    <property type="term" value="F:protein serine/threonine kinase activity"/>
    <property type="evidence" value="ECO:0007669"/>
    <property type="project" value="UniProtKB-KW"/>
</dbReference>
<evidence type="ECO:0000256" key="11">
    <source>
        <dbReference type="ARBA" id="ARBA00049308"/>
    </source>
</evidence>
<evidence type="ECO:0000256" key="13">
    <source>
        <dbReference type="ARBA" id="ARBA00059565"/>
    </source>
</evidence>
<dbReference type="GO" id="GO:0005938">
    <property type="term" value="C:cell cortex"/>
    <property type="evidence" value="ECO:0007669"/>
    <property type="project" value="UniProtKB-SubCell"/>
</dbReference>
<dbReference type="FunFam" id="3.30.200.20:FF:000127">
    <property type="entry name" value="Putative dual specificity tyrosine-phosphorylation-regulated kinase 2"/>
    <property type="match status" value="1"/>
</dbReference>
<dbReference type="EMBL" id="JBICCN010000026">
    <property type="protein sequence ID" value="KAL3102107.1"/>
    <property type="molecule type" value="Genomic_DNA"/>
</dbReference>
<dbReference type="GO" id="GO:0004712">
    <property type="term" value="F:protein serine/threonine/tyrosine kinase activity"/>
    <property type="evidence" value="ECO:0007669"/>
    <property type="project" value="UniProtKB-EC"/>
</dbReference>
<dbReference type="Pfam" id="PF00069">
    <property type="entry name" value="Pkinase"/>
    <property type="match status" value="1"/>
</dbReference>
<evidence type="ECO:0000256" key="17">
    <source>
        <dbReference type="PROSITE-ProRule" id="PRU10141"/>
    </source>
</evidence>
<evidence type="ECO:0000256" key="3">
    <source>
        <dbReference type="ARBA" id="ARBA00013203"/>
    </source>
</evidence>
<keyword evidence="9 17" id="KW-0067">ATP-binding</keyword>
<gene>
    <name evidence="20" type="ORF">niasHS_003516</name>
</gene>
<evidence type="ECO:0000256" key="18">
    <source>
        <dbReference type="SAM" id="MobiDB-lite"/>
    </source>
</evidence>
<sequence length="862" mass="94406">MHAETVTTAVGISNGGKLVKVCLCFERSSCSYQIHVESFSIFHWRRGSNPSPRHAVFAISYFTYVLLPFCQGIDGDSATTLNNSTTTTSNCSALSLLSHLCNTDSPTTAARFSIKKKLSETLLFTSRSPRHTLSSSAIDLAVPSLLSKFTTKRNNEKCSSQESLRKEKTVTSSQQKPSGALSIICKGKEKRTATDRSDGKSRKCLFNWLIHCQLNARRHSTHNHVENSDSSSLLLNSAAVVPSSARISKTQPLADHRPVPLAFVPRCLAPGPPCPSAVSSAHIPQHSSVVSNQSLFRQFSNSSDLLPASQCPQNISLSSIQSPKSRVEHQQQQHTSADCGSCSLVSAGAVALSSVGSSVAGGLSAKYGANDEGPYFCPNSGNNELPFPSTATATILPTNLTASFGGALSASGAITIAATSGGYEPSPGGPTTSSSTSSASSTSTQGPTANKGYRPDEALRIFGSKLTPYEHTELFNYQRVYFVGSQAKKRLCVAGGANNSNFDDENGSYALVSHDHIAYRYEILKVIGKGSFGQVIKAYDHKHQQYVALKLVRNEKRFHRQAEEEIRILDHLKKQDGDGSHNVIHMLDHFTFRNHKCITFELMSINLYELIKKNKFQGFNLTLVRKFAHSMLQCLELLHRNHLIHCDLKPENVLLKMPNRSSIKVIDFGSSCFDDQRIYTYIQSRFYRAPEVILGAKYGMPIDMWSLGCILAELLTGYPLLPGEDENDQLALVIELLGMPNPKLLEGAKRSRNFFSSKGHPRYCQVTQLMDGTTVLTGGRSKRGKLRGPPGSRTMQSALKNQGDDLFLDFLKRCLDWDPEARMTPGQALKHPWLRRRLPRLPVGGGTDTADSALLLSSSILK</sequence>
<accession>A0ABD2KGQ5</accession>
<evidence type="ECO:0000256" key="10">
    <source>
        <dbReference type="ARBA" id="ARBA00049003"/>
    </source>
</evidence>
<feature type="compositionally biased region" description="Low complexity" evidence="18">
    <location>
        <begin position="421"/>
        <end position="448"/>
    </location>
</feature>
<dbReference type="SMART" id="SM00220">
    <property type="entry name" value="S_TKc"/>
    <property type="match status" value="1"/>
</dbReference>
<evidence type="ECO:0000256" key="2">
    <source>
        <dbReference type="ARBA" id="ARBA00008867"/>
    </source>
</evidence>
<keyword evidence="4" id="KW-0723">Serine/threonine-protein kinase</keyword>
<evidence type="ECO:0000256" key="6">
    <source>
        <dbReference type="ARBA" id="ARBA00022679"/>
    </source>
</evidence>
<keyword evidence="21" id="KW-1185">Reference proteome</keyword>
<name>A0ABD2KGQ5_HETSC</name>
<feature type="domain" description="Protein kinase" evidence="19">
    <location>
        <begin position="521"/>
        <end position="834"/>
    </location>
</feature>
<dbReference type="PROSITE" id="PS50011">
    <property type="entry name" value="PROTEIN_KINASE_DOM"/>
    <property type="match status" value="1"/>
</dbReference>
<keyword evidence="8" id="KW-0418">Kinase</keyword>
<comment type="subcellular location">
    <subcellularLocation>
        <location evidence="1">Cytoplasm</location>
        <location evidence="1">Cell cortex</location>
    </subcellularLocation>
</comment>
<comment type="catalytic activity">
    <reaction evidence="10">
        <text>L-seryl-[protein] + ATP = O-phospho-L-seryl-[protein] + ADP + H(+)</text>
        <dbReference type="Rhea" id="RHEA:17989"/>
        <dbReference type="Rhea" id="RHEA-COMP:9863"/>
        <dbReference type="Rhea" id="RHEA-COMP:11604"/>
        <dbReference type="ChEBI" id="CHEBI:15378"/>
        <dbReference type="ChEBI" id="CHEBI:29999"/>
        <dbReference type="ChEBI" id="CHEBI:30616"/>
        <dbReference type="ChEBI" id="CHEBI:83421"/>
        <dbReference type="ChEBI" id="CHEBI:456216"/>
        <dbReference type="EC" id="2.7.12.1"/>
    </reaction>
</comment>
<dbReference type="PANTHER" id="PTHR24058">
    <property type="entry name" value="DUAL SPECIFICITY PROTEIN KINASE"/>
    <property type="match status" value="1"/>
</dbReference>
<proteinExistence type="inferred from homology"/>
<protein>
    <recommendedName>
        <fullName evidence="14">Dual specificity tyrosine-phosphorylation-regulated kinase mbk-2</fullName>
        <ecNumber evidence="3">2.7.12.1</ecNumber>
    </recommendedName>
    <alternativeName>
        <fullName evidence="15">Dual specificity Yak1-related kinase mbk-2</fullName>
    </alternativeName>
    <alternativeName>
        <fullName evidence="16">Minibrain Kinase 2</fullName>
    </alternativeName>
</protein>
<dbReference type="PROSITE" id="PS00108">
    <property type="entry name" value="PROTEIN_KINASE_ST"/>
    <property type="match status" value="1"/>
</dbReference>
<dbReference type="InterPro" id="IPR042521">
    <property type="entry name" value="DYRK"/>
</dbReference>
<dbReference type="InterPro" id="IPR017441">
    <property type="entry name" value="Protein_kinase_ATP_BS"/>
</dbReference>
<dbReference type="Gene3D" id="1.10.510.10">
    <property type="entry name" value="Transferase(Phosphotransferase) domain 1"/>
    <property type="match status" value="1"/>
</dbReference>
<dbReference type="Gene3D" id="3.30.200.20">
    <property type="entry name" value="Phosphorylase Kinase, domain 1"/>
    <property type="match status" value="1"/>
</dbReference>
<dbReference type="PROSITE" id="PS00107">
    <property type="entry name" value="PROTEIN_KINASE_ATP"/>
    <property type="match status" value="1"/>
</dbReference>
<dbReference type="GO" id="GO:0005524">
    <property type="term" value="F:ATP binding"/>
    <property type="evidence" value="ECO:0007669"/>
    <property type="project" value="UniProtKB-UniRule"/>
</dbReference>
<dbReference type="InterPro" id="IPR011009">
    <property type="entry name" value="Kinase-like_dom_sf"/>
</dbReference>
<comment type="caution">
    <text evidence="20">The sequence shown here is derived from an EMBL/GenBank/DDBJ whole genome shotgun (WGS) entry which is preliminary data.</text>
</comment>
<reference evidence="20 21" key="1">
    <citation type="submission" date="2024-10" db="EMBL/GenBank/DDBJ databases">
        <authorList>
            <person name="Kim D."/>
        </authorList>
    </citation>
    <scope>NUCLEOTIDE SEQUENCE [LARGE SCALE GENOMIC DNA]</scope>
    <source>
        <strain evidence="20">Taebaek</strain>
    </source>
</reference>
<evidence type="ECO:0000313" key="20">
    <source>
        <dbReference type="EMBL" id="KAL3102107.1"/>
    </source>
</evidence>
<evidence type="ECO:0000256" key="16">
    <source>
        <dbReference type="ARBA" id="ARBA00081338"/>
    </source>
</evidence>
<evidence type="ECO:0000256" key="7">
    <source>
        <dbReference type="ARBA" id="ARBA00022741"/>
    </source>
</evidence>
<keyword evidence="5" id="KW-0597">Phosphoprotein</keyword>
<organism evidence="20 21">
    <name type="scientific">Heterodera schachtii</name>
    <name type="common">Sugarbeet cyst nematode worm</name>
    <name type="synonym">Tylenchus schachtii</name>
    <dbReference type="NCBI Taxonomy" id="97005"/>
    <lineage>
        <taxon>Eukaryota</taxon>
        <taxon>Metazoa</taxon>
        <taxon>Ecdysozoa</taxon>
        <taxon>Nematoda</taxon>
        <taxon>Chromadorea</taxon>
        <taxon>Rhabditida</taxon>
        <taxon>Tylenchina</taxon>
        <taxon>Tylenchomorpha</taxon>
        <taxon>Tylenchoidea</taxon>
        <taxon>Heteroderidae</taxon>
        <taxon>Heteroderinae</taxon>
        <taxon>Heterodera</taxon>
    </lineage>
</organism>
<evidence type="ECO:0000256" key="8">
    <source>
        <dbReference type="ARBA" id="ARBA00022777"/>
    </source>
</evidence>
<evidence type="ECO:0000256" key="14">
    <source>
        <dbReference type="ARBA" id="ARBA00070595"/>
    </source>
</evidence>
<dbReference type="AlphaFoldDB" id="A0ABD2KGQ5"/>
<evidence type="ECO:0000256" key="12">
    <source>
        <dbReference type="ARBA" id="ARBA00051680"/>
    </source>
</evidence>
<evidence type="ECO:0000256" key="15">
    <source>
        <dbReference type="ARBA" id="ARBA00077070"/>
    </source>
</evidence>
<feature type="region of interest" description="Disordered" evidence="18">
    <location>
        <begin position="421"/>
        <end position="454"/>
    </location>
</feature>
<dbReference type="InterPro" id="IPR050494">
    <property type="entry name" value="Ser_Thr_dual-spec_kinase"/>
</dbReference>
<evidence type="ECO:0000256" key="1">
    <source>
        <dbReference type="ARBA" id="ARBA00004544"/>
    </source>
</evidence>
<dbReference type="InterPro" id="IPR008271">
    <property type="entry name" value="Ser/Thr_kinase_AS"/>
</dbReference>
<dbReference type="Proteomes" id="UP001620645">
    <property type="component" value="Unassembled WGS sequence"/>
</dbReference>
<keyword evidence="6" id="KW-0808">Transferase</keyword>
<comment type="catalytic activity">
    <reaction evidence="12">
        <text>L-tyrosyl-[protein] + ATP = O-phospho-L-tyrosyl-[protein] + ADP + H(+)</text>
        <dbReference type="Rhea" id="RHEA:10596"/>
        <dbReference type="Rhea" id="RHEA-COMP:10136"/>
        <dbReference type="Rhea" id="RHEA-COMP:20101"/>
        <dbReference type="ChEBI" id="CHEBI:15378"/>
        <dbReference type="ChEBI" id="CHEBI:30616"/>
        <dbReference type="ChEBI" id="CHEBI:46858"/>
        <dbReference type="ChEBI" id="CHEBI:61978"/>
        <dbReference type="ChEBI" id="CHEBI:456216"/>
        <dbReference type="EC" id="2.7.12.1"/>
    </reaction>
</comment>
<dbReference type="EC" id="2.7.12.1" evidence="3"/>